<accession>A0A0E9THG1</accession>
<proteinExistence type="predicted"/>
<dbReference type="AlphaFoldDB" id="A0A0E9THG1"/>
<evidence type="ECO:0000313" key="1">
    <source>
        <dbReference type="EMBL" id="JAH53031.1"/>
    </source>
</evidence>
<protein>
    <submittedName>
        <fullName evidence="1">Uncharacterized protein</fullName>
    </submittedName>
</protein>
<reference evidence="1" key="1">
    <citation type="submission" date="2014-11" db="EMBL/GenBank/DDBJ databases">
        <authorList>
            <person name="Amaro Gonzalez C."/>
        </authorList>
    </citation>
    <scope>NUCLEOTIDE SEQUENCE</scope>
</reference>
<reference evidence="1" key="2">
    <citation type="journal article" date="2015" name="Fish Shellfish Immunol.">
        <title>Early steps in the European eel (Anguilla anguilla)-Vibrio vulnificus interaction in the gills: Role of the RtxA13 toxin.</title>
        <authorList>
            <person name="Callol A."/>
            <person name="Pajuelo D."/>
            <person name="Ebbesson L."/>
            <person name="Teles M."/>
            <person name="MacKenzie S."/>
            <person name="Amaro C."/>
        </authorList>
    </citation>
    <scope>NUCLEOTIDE SEQUENCE</scope>
</reference>
<sequence>MLKMKAIIILILHNFVLNSKCDFTGN</sequence>
<organism evidence="1">
    <name type="scientific">Anguilla anguilla</name>
    <name type="common">European freshwater eel</name>
    <name type="synonym">Muraena anguilla</name>
    <dbReference type="NCBI Taxonomy" id="7936"/>
    <lineage>
        <taxon>Eukaryota</taxon>
        <taxon>Metazoa</taxon>
        <taxon>Chordata</taxon>
        <taxon>Craniata</taxon>
        <taxon>Vertebrata</taxon>
        <taxon>Euteleostomi</taxon>
        <taxon>Actinopterygii</taxon>
        <taxon>Neopterygii</taxon>
        <taxon>Teleostei</taxon>
        <taxon>Anguilliformes</taxon>
        <taxon>Anguillidae</taxon>
        <taxon>Anguilla</taxon>
    </lineage>
</organism>
<name>A0A0E9THG1_ANGAN</name>
<dbReference type="EMBL" id="GBXM01055546">
    <property type="protein sequence ID" value="JAH53031.1"/>
    <property type="molecule type" value="Transcribed_RNA"/>
</dbReference>